<dbReference type="SMART" id="SM00822">
    <property type="entry name" value="PKS_KR"/>
    <property type="match status" value="1"/>
</dbReference>
<dbReference type="RefSeq" id="WP_220228499.1">
    <property type="nucleotide sequence ID" value="NZ_JAICBX010000002.1"/>
</dbReference>
<organism evidence="4 5">
    <name type="scientific">Flavimaribacter sediminis</name>
    <dbReference type="NCBI Taxonomy" id="2865987"/>
    <lineage>
        <taxon>Bacteria</taxon>
        <taxon>Pseudomonadati</taxon>
        <taxon>Pseudomonadota</taxon>
        <taxon>Alphaproteobacteria</taxon>
        <taxon>Hyphomicrobiales</taxon>
        <taxon>Rhizobiaceae</taxon>
        <taxon>Flavimaribacter</taxon>
    </lineage>
</organism>
<dbReference type="Proteomes" id="UP001196509">
    <property type="component" value="Unassembled WGS sequence"/>
</dbReference>
<evidence type="ECO:0000259" key="3">
    <source>
        <dbReference type="SMART" id="SM00822"/>
    </source>
</evidence>
<evidence type="ECO:0000256" key="1">
    <source>
        <dbReference type="ARBA" id="ARBA00005125"/>
    </source>
</evidence>
<dbReference type="EMBL" id="JAICBX010000002">
    <property type="protein sequence ID" value="MBW8637825.1"/>
    <property type="molecule type" value="Genomic_DNA"/>
</dbReference>
<dbReference type="InterPro" id="IPR001509">
    <property type="entry name" value="Epimerase_deHydtase"/>
</dbReference>
<comment type="pathway">
    <text evidence="1">Bacterial outer membrane biogenesis; LPS O-antigen biosynthesis.</text>
</comment>
<comment type="caution">
    <text evidence="4">The sequence shown here is derived from an EMBL/GenBank/DDBJ whole genome shotgun (WGS) entry which is preliminary data.</text>
</comment>
<comment type="similarity">
    <text evidence="2">Belongs to the NAD(P)-dependent epimerase/dehydratase family.</text>
</comment>
<dbReference type="InterPro" id="IPR057326">
    <property type="entry name" value="KR_dom"/>
</dbReference>
<dbReference type="PANTHER" id="PTHR43000">
    <property type="entry name" value="DTDP-D-GLUCOSE 4,6-DEHYDRATASE-RELATED"/>
    <property type="match status" value="1"/>
</dbReference>
<sequence>MKTPGIGPVLVTGGNGFLGRAISGRMVDAGETVVSLDLAPTIDPVSGVISETGNILDIEAIHAMAKRHGVRAIVHLAAMVIPACRADPAKGAEVNVIGHINMLEVARRLGVRRFVYTSSVAAKPREPFNTPVNLYGAYKRCCEDISRIWYLDHQTPSIGIRPNVVYGPGREIGETAAITLAVKAAAQGASFQMPFAGAMCFQYVDEVVDVMGRCLALEPDSAYVSDLTTGTQTIDDVIAAIKKVSPEAKITPSEQIRPAPPQLDNAVLRTLIGEWPSVSLEEGVRRTHAHYVRSRD</sequence>
<dbReference type="InterPro" id="IPR036291">
    <property type="entry name" value="NAD(P)-bd_dom_sf"/>
</dbReference>
<dbReference type="CDD" id="cd08946">
    <property type="entry name" value="SDR_e"/>
    <property type="match status" value="1"/>
</dbReference>
<dbReference type="SUPFAM" id="SSF51735">
    <property type="entry name" value="NAD(P)-binding Rossmann-fold domains"/>
    <property type="match status" value="1"/>
</dbReference>
<feature type="domain" description="Ketoreductase" evidence="3">
    <location>
        <begin position="7"/>
        <end position="152"/>
    </location>
</feature>
<evidence type="ECO:0000313" key="4">
    <source>
        <dbReference type="EMBL" id="MBW8637825.1"/>
    </source>
</evidence>
<protein>
    <submittedName>
        <fullName evidence="4">NAD(P)-dependent oxidoreductase</fullName>
    </submittedName>
</protein>
<keyword evidence="5" id="KW-1185">Reference proteome</keyword>
<evidence type="ECO:0000313" key="5">
    <source>
        <dbReference type="Proteomes" id="UP001196509"/>
    </source>
</evidence>
<accession>A0AAE2ZNI8</accession>
<name>A0AAE2ZNI8_9HYPH</name>
<evidence type="ECO:0000256" key="2">
    <source>
        <dbReference type="ARBA" id="ARBA00007637"/>
    </source>
</evidence>
<gene>
    <name evidence="4" type="ORF">K1W69_11555</name>
</gene>
<proteinExistence type="inferred from homology"/>
<dbReference type="Pfam" id="PF01370">
    <property type="entry name" value="Epimerase"/>
    <property type="match status" value="1"/>
</dbReference>
<dbReference type="AlphaFoldDB" id="A0AAE2ZNI8"/>
<dbReference type="Gene3D" id="3.40.50.720">
    <property type="entry name" value="NAD(P)-binding Rossmann-like Domain"/>
    <property type="match status" value="1"/>
</dbReference>
<reference evidence="4" key="1">
    <citation type="submission" date="2021-08" db="EMBL/GenBank/DDBJ databases">
        <title>Hoeflea bacterium WL0058 sp. nov., isolated from the sediment.</title>
        <authorList>
            <person name="Wang L."/>
            <person name="Zhang D."/>
        </authorList>
    </citation>
    <scope>NUCLEOTIDE SEQUENCE</scope>
    <source>
        <strain evidence="4">WL0058</strain>
    </source>
</reference>